<dbReference type="GeneID" id="101894040"/>
<comment type="caution">
    <text evidence="11">Lacks conserved residue(s) required for the propagation of feature annotation.</text>
</comment>
<evidence type="ECO:0000313" key="14">
    <source>
        <dbReference type="RefSeq" id="XP_005184414.2"/>
    </source>
</evidence>
<dbReference type="GO" id="GO:0019432">
    <property type="term" value="P:triglyceride biosynthetic process"/>
    <property type="evidence" value="ECO:0007669"/>
    <property type="project" value="TreeGrafter"/>
</dbReference>
<dbReference type="OrthoDB" id="264532at2759"/>
<keyword evidence="7 11" id="KW-1133">Transmembrane helix</keyword>
<dbReference type="EnsemblMetazoa" id="MDOA008683-RA">
    <property type="protein sequence ID" value="MDOA008683-PA"/>
    <property type="gene ID" value="MDOA008683"/>
</dbReference>
<reference evidence="12" key="1">
    <citation type="submission" date="2020-05" db="UniProtKB">
        <authorList>
            <consortium name="EnsemblMetazoa"/>
        </authorList>
    </citation>
    <scope>IDENTIFICATION</scope>
    <source>
        <strain evidence="12">Aabys</strain>
    </source>
</reference>
<dbReference type="GO" id="GO:0004144">
    <property type="term" value="F:diacylglycerol O-acyltransferase activity"/>
    <property type="evidence" value="ECO:0007669"/>
    <property type="project" value="TreeGrafter"/>
</dbReference>
<dbReference type="PANTHER" id="PTHR12317">
    <property type="entry name" value="DIACYLGLYCEROL O-ACYLTRANSFERASE"/>
    <property type="match status" value="1"/>
</dbReference>
<dbReference type="AlphaFoldDB" id="A0A1I8MUW9"/>
<dbReference type="RefSeq" id="XP_005184414.2">
    <property type="nucleotide sequence ID" value="XM_005184357.3"/>
</dbReference>
<evidence type="ECO:0000256" key="11">
    <source>
        <dbReference type="RuleBase" id="RU367023"/>
    </source>
</evidence>
<keyword evidence="13" id="KW-1185">Reference proteome</keyword>
<comment type="subcellular location">
    <subcellularLocation>
        <location evidence="1 11">Endoplasmic reticulum membrane</location>
        <topology evidence="1 11">Multi-pass membrane protein</topology>
    </subcellularLocation>
</comment>
<comment type="similarity">
    <text evidence="2 11">Belongs to the diacylglycerol acyltransferase family.</text>
</comment>
<protein>
    <recommendedName>
        <fullName evidence="11">Acyltransferase</fullName>
        <ecNumber evidence="11">2.3.1.-</ecNumber>
    </recommendedName>
</protein>
<evidence type="ECO:0000256" key="3">
    <source>
        <dbReference type="ARBA" id="ARBA00022516"/>
    </source>
</evidence>
<keyword evidence="9 11" id="KW-0472">Membrane</keyword>
<organism evidence="12">
    <name type="scientific">Musca domestica</name>
    <name type="common">House fly</name>
    <dbReference type="NCBI Taxonomy" id="7370"/>
    <lineage>
        <taxon>Eukaryota</taxon>
        <taxon>Metazoa</taxon>
        <taxon>Ecdysozoa</taxon>
        <taxon>Arthropoda</taxon>
        <taxon>Hexapoda</taxon>
        <taxon>Insecta</taxon>
        <taxon>Pterygota</taxon>
        <taxon>Neoptera</taxon>
        <taxon>Endopterygota</taxon>
        <taxon>Diptera</taxon>
        <taxon>Brachycera</taxon>
        <taxon>Muscomorpha</taxon>
        <taxon>Muscoidea</taxon>
        <taxon>Muscidae</taxon>
        <taxon>Musca</taxon>
    </lineage>
</organism>
<sequence length="420" mass="47186">MKTITVQLNLERGEVRNRFFKVVQRAFRNNINSMATTMMDGPSITENAKQFEGKRETVNAQQEKVCTKSKNGCSKLPEPFKGYVETFVAGLYINTFMYLPFIFWFLNGILFINGGYIGKTIFLLRLAYIFSQHKSNASTVRGIGVLSMRTSVMADYLRSYFPIELVKTAELPPNRNYLIASFPHGIIGTGVTLNMAVSIGKWLELFPGIRPKTATLDMYFRTPLMRELLRAWGMVSCSKKALLLQLKKSCNPHHPHNLDGYTSNAVALLVGGAHEAIDCHPGSYVLTLKKRKGFVKIAIQSGSPIVPSFSFGEVDILDQKDNPPGSKLRNFQLSVKNTLGIAPLIVTGRGLLKNGIGLLPHRKRIVQVIGAPIDVEQMDNPDAKYIDEIHQKFIDNIQELFEKYKYEYLENAESAKLVIN</sequence>
<feature type="transmembrane region" description="Helical" evidence="11">
    <location>
        <begin position="101"/>
        <end position="124"/>
    </location>
</feature>
<keyword evidence="10" id="KW-0012">Acyltransferase</keyword>
<evidence type="ECO:0000256" key="10">
    <source>
        <dbReference type="ARBA" id="ARBA00023315"/>
    </source>
</evidence>
<name>A0A1I8MUW9_MUSDO</name>
<dbReference type="InterPro" id="IPR007130">
    <property type="entry name" value="DAGAT"/>
</dbReference>
<dbReference type="Pfam" id="PF03982">
    <property type="entry name" value="DAGAT"/>
    <property type="match status" value="1"/>
</dbReference>
<keyword evidence="5 11" id="KW-0812">Transmembrane</keyword>
<dbReference type="Proteomes" id="UP001652621">
    <property type="component" value="Unplaced"/>
</dbReference>
<reference evidence="14" key="2">
    <citation type="submission" date="2025-04" db="UniProtKB">
        <authorList>
            <consortium name="RefSeq"/>
        </authorList>
    </citation>
    <scope>IDENTIFICATION</scope>
    <source>
        <strain evidence="14">Aabys</strain>
    </source>
</reference>
<keyword evidence="4 11" id="KW-0808">Transferase</keyword>
<evidence type="ECO:0000256" key="4">
    <source>
        <dbReference type="ARBA" id="ARBA00022679"/>
    </source>
</evidence>
<dbReference type="GO" id="GO:0005789">
    <property type="term" value="C:endoplasmic reticulum membrane"/>
    <property type="evidence" value="ECO:0007669"/>
    <property type="project" value="UniProtKB-SubCell"/>
</dbReference>
<keyword evidence="3" id="KW-0444">Lipid biosynthesis</keyword>
<evidence type="ECO:0000256" key="2">
    <source>
        <dbReference type="ARBA" id="ARBA00005420"/>
    </source>
</evidence>
<dbReference type="PANTHER" id="PTHR12317:SF79">
    <property type="entry name" value="ACYLTRANSFERASE"/>
    <property type="match status" value="1"/>
</dbReference>
<keyword evidence="6 11" id="KW-0256">Endoplasmic reticulum</keyword>
<evidence type="ECO:0000256" key="8">
    <source>
        <dbReference type="ARBA" id="ARBA00023098"/>
    </source>
</evidence>
<dbReference type="VEuPathDB" id="VectorBase:MDOMA2_009831"/>
<dbReference type="STRING" id="7370.A0A1I8MUW9"/>
<gene>
    <name evidence="12" type="primary">101894040</name>
    <name evidence="14" type="synonym">LOC101894040</name>
</gene>
<evidence type="ECO:0000256" key="7">
    <source>
        <dbReference type="ARBA" id="ARBA00022989"/>
    </source>
</evidence>
<dbReference type="VEuPathDB" id="VectorBase:MDOA008683"/>
<proteinExistence type="inferred from homology"/>
<evidence type="ECO:0000256" key="9">
    <source>
        <dbReference type="ARBA" id="ARBA00023136"/>
    </source>
</evidence>
<dbReference type="CDD" id="cd07987">
    <property type="entry name" value="LPLAT_MGAT-like"/>
    <property type="match status" value="1"/>
</dbReference>
<evidence type="ECO:0000256" key="6">
    <source>
        <dbReference type="ARBA" id="ARBA00022824"/>
    </source>
</evidence>
<evidence type="ECO:0000313" key="12">
    <source>
        <dbReference type="EnsemblMetazoa" id="MDOA008683-PA"/>
    </source>
</evidence>
<evidence type="ECO:0000256" key="5">
    <source>
        <dbReference type="ARBA" id="ARBA00022692"/>
    </source>
</evidence>
<evidence type="ECO:0000313" key="13">
    <source>
        <dbReference type="Proteomes" id="UP001652621"/>
    </source>
</evidence>
<accession>A0A1I8MUW9</accession>
<dbReference type="EC" id="2.3.1.-" evidence="11"/>
<evidence type="ECO:0000256" key="1">
    <source>
        <dbReference type="ARBA" id="ARBA00004477"/>
    </source>
</evidence>
<dbReference type="KEGG" id="mde:101894040"/>
<dbReference type="eggNOG" id="KOG0831">
    <property type="taxonomic scope" value="Eukaryota"/>
</dbReference>
<keyword evidence="8" id="KW-0443">Lipid metabolism</keyword>